<sequence>MSSEVSCDLVAKGVKRTFGTPLSRINDPNCKTGYRNKILDLVAEPCLSPILFATPQRKHLGTMTPVSSSFSSGTKAASSGENNQCSPVLAKIENCKDCKSGNIEPKKWPCFCKSTPSPLTRSTSLKDSPRQRKNSSFSGKRSLSMSSLNRSRSVQRLDFSMEMSLDDSMNDKSPDVSMASNANLGCGATCRDEFRSAFGLRDVLRLKNLSSHLSTLDVVSDAKVAGGSESALQQDVSWCMEDDTSIYQLVQSEDKKERSQELNTLLLCNTSNVNDNRCFIDETPVKVKKKKDNIFS</sequence>
<dbReference type="EMBL" id="BGZK01000410">
    <property type="protein sequence ID" value="GBP42009.1"/>
    <property type="molecule type" value="Genomic_DNA"/>
</dbReference>
<protein>
    <submittedName>
        <fullName evidence="2">Uncharacterized protein</fullName>
    </submittedName>
</protein>
<feature type="region of interest" description="Disordered" evidence="1">
    <location>
        <begin position="116"/>
        <end position="150"/>
    </location>
</feature>
<proteinExistence type="predicted"/>
<dbReference type="Proteomes" id="UP000299102">
    <property type="component" value="Unassembled WGS sequence"/>
</dbReference>
<organism evidence="2 3">
    <name type="scientific">Eumeta variegata</name>
    <name type="common">Bagworm moth</name>
    <name type="synonym">Eumeta japonica</name>
    <dbReference type="NCBI Taxonomy" id="151549"/>
    <lineage>
        <taxon>Eukaryota</taxon>
        <taxon>Metazoa</taxon>
        <taxon>Ecdysozoa</taxon>
        <taxon>Arthropoda</taxon>
        <taxon>Hexapoda</taxon>
        <taxon>Insecta</taxon>
        <taxon>Pterygota</taxon>
        <taxon>Neoptera</taxon>
        <taxon>Endopterygota</taxon>
        <taxon>Lepidoptera</taxon>
        <taxon>Glossata</taxon>
        <taxon>Ditrysia</taxon>
        <taxon>Tineoidea</taxon>
        <taxon>Psychidae</taxon>
        <taxon>Oiketicinae</taxon>
        <taxon>Eumeta</taxon>
    </lineage>
</organism>
<feature type="region of interest" description="Disordered" evidence="1">
    <location>
        <begin position="64"/>
        <end position="83"/>
    </location>
</feature>
<keyword evidence="3" id="KW-1185">Reference proteome</keyword>
<reference evidence="2 3" key="1">
    <citation type="journal article" date="2019" name="Commun. Biol.">
        <title>The bagworm genome reveals a unique fibroin gene that provides high tensile strength.</title>
        <authorList>
            <person name="Kono N."/>
            <person name="Nakamura H."/>
            <person name="Ohtoshi R."/>
            <person name="Tomita M."/>
            <person name="Numata K."/>
            <person name="Arakawa K."/>
        </authorList>
    </citation>
    <scope>NUCLEOTIDE SEQUENCE [LARGE SCALE GENOMIC DNA]</scope>
</reference>
<feature type="compositionally biased region" description="Low complexity" evidence="1">
    <location>
        <begin position="67"/>
        <end position="80"/>
    </location>
</feature>
<evidence type="ECO:0000313" key="2">
    <source>
        <dbReference type="EMBL" id="GBP42009.1"/>
    </source>
</evidence>
<feature type="compositionally biased region" description="Low complexity" evidence="1">
    <location>
        <begin position="141"/>
        <end position="150"/>
    </location>
</feature>
<dbReference type="OrthoDB" id="10020858at2759"/>
<comment type="caution">
    <text evidence="2">The sequence shown here is derived from an EMBL/GenBank/DDBJ whole genome shotgun (WGS) entry which is preliminary data.</text>
</comment>
<dbReference type="AlphaFoldDB" id="A0A4C1VUY3"/>
<feature type="compositionally biased region" description="Low complexity" evidence="1">
    <location>
        <begin position="116"/>
        <end position="125"/>
    </location>
</feature>
<evidence type="ECO:0000256" key="1">
    <source>
        <dbReference type="SAM" id="MobiDB-lite"/>
    </source>
</evidence>
<evidence type="ECO:0000313" key="3">
    <source>
        <dbReference type="Proteomes" id="UP000299102"/>
    </source>
</evidence>
<gene>
    <name evidence="2" type="ORF">EVAR_95008_1</name>
</gene>
<accession>A0A4C1VUY3</accession>
<name>A0A4C1VUY3_EUMVA</name>